<sequence>MDDKAGIAVALMKTDIKNPVKPQYDRVILVFTGAEERSKMALAMSDYLNRAEKHQPALPAGWETRTAWFQTKTNVLGQAAPHESWYKNLRPTKELTVATGESLAAEVARVGRGSFVDVFQVAPCEDNDVWDFINALPNINVYHIFFGYNSRQGIATDDMTRASRLALSQRQVQFHKTLQARLSDKHPSARVIFTQNTGLIILANKYAEKATKLQQIPASPKDFMTQVVSARLKKTTLRVQILKMLESAVSNQQFAQDSPRCRSDLSVSPREV</sequence>
<reference evidence="1" key="1">
    <citation type="journal article" date="2021" name="Mol. Plant Microbe Interact.">
        <title>Complete Genome Sequence of the Plant-Pathogenic Fungus Colletotrichum lupini.</title>
        <authorList>
            <person name="Baroncelli R."/>
            <person name="Pensec F."/>
            <person name="Da Lio D."/>
            <person name="Boufleur T."/>
            <person name="Vicente I."/>
            <person name="Sarrocco S."/>
            <person name="Picot A."/>
            <person name="Baraldi E."/>
            <person name="Sukno S."/>
            <person name="Thon M."/>
            <person name="Le Floch G."/>
        </authorList>
    </citation>
    <scope>NUCLEOTIDE SEQUENCE</scope>
    <source>
        <strain evidence="1">IMI 504893</strain>
    </source>
</reference>
<dbReference type="GeneID" id="73351584"/>
<dbReference type="KEGG" id="clup:CLUP02_17666"/>
<dbReference type="Proteomes" id="UP000830671">
    <property type="component" value="Chromosome 10"/>
</dbReference>
<organism evidence="1 2">
    <name type="scientific">Colletotrichum lupini</name>
    <dbReference type="NCBI Taxonomy" id="145971"/>
    <lineage>
        <taxon>Eukaryota</taxon>
        <taxon>Fungi</taxon>
        <taxon>Dikarya</taxon>
        <taxon>Ascomycota</taxon>
        <taxon>Pezizomycotina</taxon>
        <taxon>Sordariomycetes</taxon>
        <taxon>Hypocreomycetidae</taxon>
        <taxon>Glomerellales</taxon>
        <taxon>Glomerellaceae</taxon>
        <taxon>Colletotrichum</taxon>
        <taxon>Colletotrichum acutatum species complex</taxon>
    </lineage>
</organism>
<name>A0A9Q8SFA4_9PEZI</name>
<accession>A0A9Q8SFA4</accession>
<dbReference type="RefSeq" id="XP_049137798.1">
    <property type="nucleotide sequence ID" value="XM_049296574.1"/>
</dbReference>
<evidence type="ECO:0000313" key="2">
    <source>
        <dbReference type="Proteomes" id="UP000830671"/>
    </source>
</evidence>
<keyword evidence="2" id="KW-1185">Reference proteome</keyword>
<dbReference type="EMBL" id="CP019472">
    <property type="protein sequence ID" value="UQC76155.1"/>
    <property type="molecule type" value="Genomic_DNA"/>
</dbReference>
<protein>
    <submittedName>
        <fullName evidence="1">Uncharacterized protein</fullName>
    </submittedName>
</protein>
<gene>
    <name evidence="1" type="ORF">CLUP02_17666</name>
</gene>
<proteinExistence type="predicted"/>
<evidence type="ECO:0000313" key="1">
    <source>
        <dbReference type="EMBL" id="UQC76155.1"/>
    </source>
</evidence>
<dbReference type="AlphaFoldDB" id="A0A9Q8SFA4"/>